<gene>
    <name evidence="2" type="ORF">Vbra_3460</name>
</gene>
<sequence length="123" mass="14173">MQGQLNSSQPAKTPGQQFRDSVERLARDTVDRSSLLTRIGILITCSISWIDRAHTTTGWQWCREPSPVSLNGPRQSRFPKMQDDTRKCQRSVTAHSNLLRETVESHRSRHRLYCTRLYGCECP</sequence>
<evidence type="ECO:0000313" key="2">
    <source>
        <dbReference type="EMBL" id="CEM36853.1"/>
    </source>
</evidence>
<name>A0A0G4H030_VITBC</name>
<proteinExistence type="predicted"/>
<keyword evidence="3" id="KW-1185">Reference proteome</keyword>
<dbReference type="InParanoid" id="A0A0G4H030"/>
<organism evidence="2 3">
    <name type="scientific">Vitrella brassicaformis (strain CCMP3155)</name>
    <dbReference type="NCBI Taxonomy" id="1169540"/>
    <lineage>
        <taxon>Eukaryota</taxon>
        <taxon>Sar</taxon>
        <taxon>Alveolata</taxon>
        <taxon>Colpodellida</taxon>
        <taxon>Vitrellaceae</taxon>
        <taxon>Vitrella</taxon>
    </lineage>
</organism>
<evidence type="ECO:0000313" key="3">
    <source>
        <dbReference type="Proteomes" id="UP000041254"/>
    </source>
</evidence>
<dbReference type="AlphaFoldDB" id="A0A0G4H030"/>
<dbReference type="Proteomes" id="UP000041254">
    <property type="component" value="Unassembled WGS sequence"/>
</dbReference>
<feature type="region of interest" description="Disordered" evidence="1">
    <location>
        <begin position="1"/>
        <end position="21"/>
    </location>
</feature>
<dbReference type="EMBL" id="CDMY01000908">
    <property type="protein sequence ID" value="CEM36853.1"/>
    <property type="molecule type" value="Genomic_DNA"/>
</dbReference>
<protein>
    <submittedName>
        <fullName evidence="2">Uncharacterized protein</fullName>
    </submittedName>
</protein>
<reference evidence="2 3" key="1">
    <citation type="submission" date="2014-11" db="EMBL/GenBank/DDBJ databases">
        <authorList>
            <person name="Zhu J."/>
            <person name="Qi W."/>
            <person name="Song R."/>
        </authorList>
    </citation>
    <scope>NUCLEOTIDE SEQUENCE [LARGE SCALE GENOMIC DNA]</scope>
</reference>
<evidence type="ECO:0000256" key="1">
    <source>
        <dbReference type="SAM" id="MobiDB-lite"/>
    </source>
</evidence>
<dbReference type="VEuPathDB" id="CryptoDB:Vbra_3460"/>
<accession>A0A0G4H030</accession>
<feature type="compositionally biased region" description="Polar residues" evidence="1">
    <location>
        <begin position="1"/>
        <end position="19"/>
    </location>
</feature>